<dbReference type="GO" id="GO:0005524">
    <property type="term" value="F:ATP binding"/>
    <property type="evidence" value="ECO:0007669"/>
    <property type="project" value="UniProtKB-UniRule"/>
</dbReference>
<dbReference type="Gene3D" id="3.40.50.300">
    <property type="entry name" value="P-loop containing nucleotide triphosphate hydrolases"/>
    <property type="match status" value="1"/>
</dbReference>
<dbReference type="PANTHER" id="PTHR22683">
    <property type="entry name" value="SPORULATION PROTEIN RELATED"/>
    <property type="match status" value="1"/>
</dbReference>
<dbReference type="Gene3D" id="1.10.10.10">
    <property type="entry name" value="Winged helix-like DNA-binding domain superfamily/Winged helix DNA-binding domain"/>
    <property type="match status" value="1"/>
</dbReference>
<feature type="compositionally biased region" description="Pro residues" evidence="8">
    <location>
        <begin position="147"/>
        <end position="160"/>
    </location>
</feature>
<dbReference type="Pfam" id="PF17854">
    <property type="entry name" value="FtsK_alpha"/>
    <property type="match status" value="1"/>
</dbReference>
<feature type="compositionally biased region" description="Acidic residues" evidence="8">
    <location>
        <begin position="630"/>
        <end position="644"/>
    </location>
</feature>
<dbReference type="EMBL" id="BPQJ01000016">
    <property type="protein sequence ID" value="GJD63368.1"/>
    <property type="molecule type" value="Genomic_DNA"/>
</dbReference>
<comment type="caution">
    <text evidence="10">The sequence shown here is derived from an EMBL/GenBank/DDBJ whole genome shotgun (WGS) entry which is preliminary data.</text>
</comment>
<dbReference type="PANTHER" id="PTHR22683:SF41">
    <property type="entry name" value="DNA TRANSLOCASE FTSK"/>
    <property type="match status" value="1"/>
</dbReference>
<comment type="subunit">
    <text evidence="6">Homohexamer. Forms a ring that surrounds DNA.</text>
</comment>
<feature type="region of interest" description="Disordered" evidence="8">
    <location>
        <begin position="535"/>
        <end position="563"/>
    </location>
</feature>
<dbReference type="SMART" id="SM00843">
    <property type="entry name" value="Ftsk_gamma"/>
    <property type="match status" value="1"/>
</dbReference>
<feature type="compositionally biased region" description="Low complexity" evidence="8">
    <location>
        <begin position="137"/>
        <end position="146"/>
    </location>
</feature>
<feature type="compositionally biased region" description="Polar residues" evidence="8">
    <location>
        <begin position="186"/>
        <end position="197"/>
    </location>
</feature>
<protein>
    <recommendedName>
        <fullName evidence="9">FtsK domain-containing protein</fullName>
    </recommendedName>
</protein>
<evidence type="ECO:0000256" key="5">
    <source>
        <dbReference type="ARBA" id="ARBA00024784"/>
    </source>
</evidence>
<feature type="region of interest" description="Disordered" evidence="8">
    <location>
        <begin position="921"/>
        <end position="942"/>
    </location>
</feature>
<feature type="compositionally biased region" description="Low complexity" evidence="8">
    <location>
        <begin position="293"/>
        <end position="308"/>
    </location>
</feature>
<keyword evidence="4" id="KW-0238">DNA-binding</keyword>
<comment type="function">
    <text evidence="5">Essential cell division protein that coordinates cell division and chromosome segregation. The N-terminus is involved in assembly of the cell-division machinery. The C-terminus functions as a DNA motor that moves dsDNA in an ATP-dependent manner towards the dif recombination site, which is located within the replication terminus region. Translocation stops specifically at Xer-dif sites, where FtsK interacts with the Xer recombinase, allowing activation of chromosome unlinking by recombination. FtsK orienting polar sequences (KOPS) guide the direction of DNA translocation. FtsK can remove proteins from DNA as it translocates, but translocation stops specifically at XerCD-dif site, thereby preventing removal of XerC and XerD from dif.</text>
</comment>
<keyword evidence="3 7" id="KW-0067">ATP-binding</keyword>
<dbReference type="GO" id="GO:0003677">
    <property type="term" value="F:DNA binding"/>
    <property type="evidence" value="ECO:0007669"/>
    <property type="project" value="UniProtKB-KW"/>
</dbReference>
<proteinExistence type="inferred from homology"/>
<feature type="region of interest" description="Disordered" evidence="8">
    <location>
        <begin position="80"/>
        <end position="224"/>
    </location>
</feature>
<dbReference type="PROSITE" id="PS50901">
    <property type="entry name" value="FTSK"/>
    <property type="match status" value="1"/>
</dbReference>
<feature type="compositionally biased region" description="Low complexity" evidence="8">
    <location>
        <begin position="113"/>
        <end position="125"/>
    </location>
</feature>
<gene>
    <name evidence="10" type="ORF">MPEAHAMD_3534</name>
</gene>
<evidence type="ECO:0000256" key="6">
    <source>
        <dbReference type="ARBA" id="ARBA00025923"/>
    </source>
</evidence>
<dbReference type="InterPro" id="IPR041027">
    <property type="entry name" value="FtsK_alpha"/>
</dbReference>
<feature type="region of interest" description="Disordered" evidence="8">
    <location>
        <begin position="617"/>
        <end position="646"/>
    </location>
</feature>
<feature type="region of interest" description="Disordered" evidence="8">
    <location>
        <begin position="280"/>
        <end position="339"/>
    </location>
</feature>
<sequence length="1516" mass="159281">MRQSGRPPFSDSSPRAPQRVRDHLRTPERRERPLGVLAQTVMSLRALLARRFAPPAPPPAQRDYTLSRRATPSWMADALVRPDAPEPGFTPALPPEPWNQSPFAPAPSPAPRPARAAAASHAAPAEGWAPDPALMQAPMPVSAAPSRPAPPAARPAPAVPPASHGEAQARRAGEFAGAAQAWPQDSLPQDSLPQDSLPQDLPHQGFPPQESRPPLPEAVVPLPAEPVFPAEPELLATSPVMVAPEAPRRASSSASTWAPDPALVPEGGWIMPIPPAGPARAVLTRARRRDAEPSAAASEAQSRPSPQERQPERPAETGVRFTRTPDHVLQARHRRREQALREKEEALRAAEAEAAARAAAEIAAAEAARAEAEAARAEAEAAAAAAAVPLWRQPFVLPPGVRFTRTPDHLLRHPQEETARAETMSGEIAAGEAAPEPEATVSVEAAAAEPVATEEPAAEAVAALTEPVVDAVAAEFTREVVRETVQGTLQAVIQEIAHDVAEPPVSPAGEAPVAAVCATAISAVEFEAVTSGSAASEPAAPAPEVASAGTASSAPDGPAPEPAVVADAPVAPIQVFDVPNSAILVPVDVSHLRSLPPRPVYTLDRLLQHDWTRPLPTAAEQDNRPAPEPVAEEPTAEALPDEDPVPLVEPAVAGPVAETVPARPIAVPQDVAPTADLLLDVPLVGLPPADLPPVDLSPVDVPPLDLPSVPEPAVEAAMGVVPAVIAPAGDVPEAVVAVERDVAADLPPAAILLPAPAPMLALTYAPLPETALLPVPLEPEAPAAPLPLIALDTVVEAATEVVPPVESAPPAAPLSVEPLPAAPLPAAPLAFAPVPWSFIATDALPVTQPVTAETPPAVTPVAAAEDRPMAEPVAEPASPAALRGTQPFVYVPTGRLNAQPPAPTLPSPPRPPRIILPIATQSAPSAAQPDAPAPEPEPVATAPTWSPATAEMPVAEPHGLVIGTAGLDCDLGLDADEDGEDEDDILAPVTTIPLRQAARAVEAPYELPSVDLLAEPRESDGSNLDPEMLEDNALQLQQVIQDFGVRGEILAVRPGPVVTLYEMEPAPGTKSSRVISLADDIARSMSAISARVAVVQGRNAIGIELPNLKRETVYLRELLTSPVFTETKQKLALCLGKNIGGEAIIADLARMPHLLVAGTTGSGKSVAINTMILSLLYRMKPEECRLIMVDPKMLELSVYDGIPHLLSPVVTDPKKAVIALKWAVREMEERYKKMARLGVRNIDGFNARVAEARARGEVITRTVQTGFDRETGEAVYEDEVMDLSALPYIVIVVDEMADLMMVAGKDIEGAIQRLAQMARAAGLHLIMATQRPSVDVITGTIKANFPTRISFQVTSKIDSRTILGEMGAEQLLGQGDMLFMAGGGRTTRVHGPFCSDDEVEQVVAHLKRQGRPSYLDAVTADEEAEEAAAAAQDTPVMDQGSFGDPSADLYDQAVAVVLRDKKASTSYIQRRLQIGYNRAASLMERMEREGIVGPANHAGKREILIEPAPQPGAEEA</sequence>
<dbReference type="Pfam" id="PF01580">
    <property type="entry name" value="FtsK_SpoIIIE"/>
    <property type="match status" value="1"/>
</dbReference>
<evidence type="ECO:0000256" key="3">
    <source>
        <dbReference type="ARBA" id="ARBA00022840"/>
    </source>
</evidence>
<reference evidence="10" key="2">
    <citation type="submission" date="2021-08" db="EMBL/GenBank/DDBJ databases">
        <authorList>
            <person name="Tani A."/>
            <person name="Ola A."/>
            <person name="Ogura Y."/>
            <person name="Katsura K."/>
            <person name="Hayashi T."/>
        </authorList>
    </citation>
    <scope>NUCLEOTIDE SEQUENCE</scope>
    <source>
        <strain evidence="10">JCM 32048</strain>
    </source>
</reference>
<dbReference type="SMART" id="SM00382">
    <property type="entry name" value="AAA"/>
    <property type="match status" value="1"/>
</dbReference>
<feature type="domain" description="FtsK" evidence="9">
    <location>
        <begin position="1141"/>
        <end position="1360"/>
    </location>
</feature>
<feature type="binding site" evidence="7">
    <location>
        <begin position="1158"/>
        <end position="1165"/>
    </location>
    <ligand>
        <name>ATP</name>
        <dbReference type="ChEBI" id="CHEBI:30616"/>
    </ligand>
</feature>
<keyword evidence="2 7" id="KW-0547">Nucleotide-binding</keyword>
<evidence type="ECO:0000259" key="9">
    <source>
        <dbReference type="PROSITE" id="PS50901"/>
    </source>
</evidence>
<keyword evidence="11" id="KW-1185">Reference proteome</keyword>
<evidence type="ECO:0000313" key="10">
    <source>
        <dbReference type="EMBL" id="GJD63368.1"/>
    </source>
</evidence>
<dbReference type="InterPro" id="IPR036388">
    <property type="entry name" value="WH-like_DNA-bd_sf"/>
</dbReference>
<feature type="compositionally biased region" description="Basic and acidic residues" evidence="8">
    <location>
        <begin position="19"/>
        <end position="33"/>
    </location>
</feature>
<dbReference type="CDD" id="cd01127">
    <property type="entry name" value="TrwB_TraG_TraD_VirD4"/>
    <property type="match status" value="1"/>
</dbReference>
<reference evidence="10" key="1">
    <citation type="journal article" date="2016" name="Front. Microbiol.">
        <title>Genome Sequence of the Piezophilic, Mesophilic Sulfate-Reducing Bacterium Desulfovibrio indicus J2T.</title>
        <authorList>
            <person name="Cao J."/>
            <person name="Maignien L."/>
            <person name="Shao Z."/>
            <person name="Alain K."/>
            <person name="Jebbar M."/>
        </authorList>
    </citation>
    <scope>NUCLEOTIDE SEQUENCE</scope>
    <source>
        <strain evidence="10">JCM 32048</strain>
    </source>
</reference>
<organism evidence="10 11">
    <name type="scientific">Methylobacterium frigidaeris</name>
    <dbReference type="NCBI Taxonomy" id="2038277"/>
    <lineage>
        <taxon>Bacteria</taxon>
        <taxon>Pseudomonadati</taxon>
        <taxon>Pseudomonadota</taxon>
        <taxon>Alphaproteobacteria</taxon>
        <taxon>Hyphomicrobiales</taxon>
        <taxon>Methylobacteriaceae</taxon>
        <taxon>Methylobacterium</taxon>
    </lineage>
</organism>
<dbReference type="InterPro" id="IPR027417">
    <property type="entry name" value="P-loop_NTPase"/>
</dbReference>
<accession>A0AA37M5A9</accession>
<evidence type="ECO:0000256" key="7">
    <source>
        <dbReference type="PROSITE-ProRule" id="PRU00289"/>
    </source>
</evidence>
<evidence type="ECO:0000256" key="2">
    <source>
        <dbReference type="ARBA" id="ARBA00022741"/>
    </source>
</evidence>
<feature type="region of interest" description="Disordered" evidence="8">
    <location>
        <begin position="1"/>
        <end position="35"/>
    </location>
</feature>
<evidence type="ECO:0000256" key="8">
    <source>
        <dbReference type="SAM" id="MobiDB-lite"/>
    </source>
</evidence>
<dbReference type="SUPFAM" id="SSF46785">
    <property type="entry name" value="Winged helix' DNA-binding domain"/>
    <property type="match status" value="1"/>
</dbReference>
<dbReference type="InterPro" id="IPR002543">
    <property type="entry name" value="FtsK_dom"/>
</dbReference>
<comment type="similarity">
    <text evidence="1">Belongs to the FtsK/SpoIIIE/SftA family.</text>
</comment>
<dbReference type="InterPro" id="IPR003593">
    <property type="entry name" value="AAA+_ATPase"/>
</dbReference>
<evidence type="ECO:0000256" key="4">
    <source>
        <dbReference type="ARBA" id="ARBA00023125"/>
    </source>
</evidence>
<dbReference type="SUPFAM" id="SSF52540">
    <property type="entry name" value="P-loop containing nucleoside triphosphate hydrolases"/>
    <property type="match status" value="1"/>
</dbReference>
<dbReference type="InterPro" id="IPR050206">
    <property type="entry name" value="FtsK/SpoIIIE/SftA"/>
</dbReference>
<dbReference type="Gene3D" id="3.30.980.40">
    <property type="match status" value="1"/>
</dbReference>
<dbReference type="InterPro" id="IPR018541">
    <property type="entry name" value="Ftsk_gamma"/>
</dbReference>
<name>A0AA37M5A9_9HYPH</name>
<dbReference type="Pfam" id="PF09397">
    <property type="entry name" value="FtsK_gamma"/>
    <property type="match status" value="1"/>
</dbReference>
<feature type="compositionally biased region" description="Low complexity" evidence="8">
    <location>
        <begin position="921"/>
        <end position="930"/>
    </location>
</feature>
<evidence type="ECO:0000256" key="1">
    <source>
        <dbReference type="ARBA" id="ARBA00006474"/>
    </source>
</evidence>
<dbReference type="InterPro" id="IPR036390">
    <property type="entry name" value="WH_DNA-bd_sf"/>
</dbReference>
<dbReference type="Proteomes" id="UP001055286">
    <property type="component" value="Unassembled WGS sequence"/>
</dbReference>
<evidence type="ECO:0000313" key="11">
    <source>
        <dbReference type="Proteomes" id="UP001055286"/>
    </source>
</evidence>